<reference evidence="5 6" key="1">
    <citation type="journal article" date="2019" name="Nat. Med.">
        <title>A library of human gut bacterial isolates paired with longitudinal multiomics data enables mechanistic microbiome research.</title>
        <authorList>
            <person name="Poyet M."/>
            <person name="Groussin M."/>
            <person name="Gibbons S.M."/>
            <person name="Avila-Pacheco J."/>
            <person name="Jiang X."/>
            <person name="Kearney S.M."/>
            <person name="Perrotta A.R."/>
            <person name="Berdy B."/>
            <person name="Zhao S."/>
            <person name="Lieberman T.D."/>
            <person name="Swanson P.K."/>
            <person name="Smith M."/>
            <person name="Roesemann S."/>
            <person name="Alexander J.E."/>
            <person name="Rich S.A."/>
            <person name="Livny J."/>
            <person name="Vlamakis H."/>
            <person name="Clish C."/>
            <person name="Bullock K."/>
            <person name="Deik A."/>
            <person name="Scott J."/>
            <person name="Pierce K.A."/>
            <person name="Xavier R.J."/>
            <person name="Alm E.J."/>
        </authorList>
    </citation>
    <scope>NUCLEOTIDE SEQUENCE [LARGE SCALE GENOMIC DNA]</scope>
    <source>
        <strain evidence="4 8">BIOML-A3</strain>
        <strain evidence="1 7">BIOML-A36</strain>
        <strain evidence="3 6">BIOML-A37</strain>
        <strain evidence="2 5">BIOML-A38</strain>
    </source>
</reference>
<accession>A0A6I0JNZ4</accession>
<sequence length="199" mass="23010">MDRTHSSINSLLEQATCIARRSKEAAGEAESTEGYKRRQTEELIKFANDNGLWIDLSHLNITYMDRGGENEVFHDGNVSVVKLNNFEYAGDDLENFFIRITAHNKFFGNVPYQMIGFAYNSQQEFCAVLVQPYILAEREATEDEIAAYMQALGFEMDYYDEYHNSDYEVFDAVPNNVLYGIDGDLYFIDTQIRLRNRDN</sequence>
<evidence type="ECO:0000313" key="4">
    <source>
        <dbReference type="EMBL" id="KAB4247758.1"/>
    </source>
</evidence>
<dbReference type="Proteomes" id="UP000434462">
    <property type="component" value="Unassembled WGS sequence"/>
</dbReference>
<evidence type="ECO:0000313" key="2">
    <source>
        <dbReference type="EMBL" id="KAB4116439.1"/>
    </source>
</evidence>
<dbReference type="EMBL" id="WCUP01000006">
    <property type="protein sequence ID" value="KAB4109591.1"/>
    <property type="molecule type" value="Genomic_DNA"/>
</dbReference>
<evidence type="ECO:0000313" key="5">
    <source>
        <dbReference type="Proteomes" id="UP000434462"/>
    </source>
</evidence>
<dbReference type="RefSeq" id="WP_118477004.1">
    <property type="nucleotide sequence ID" value="NZ_JADMTJ010000001.1"/>
</dbReference>
<evidence type="ECO:0000313" key="6">
    <source>
        <dbReference type="Proteomes" id="UP000438773"/>
    </source>
</evidence>
<gene>
    <name evidence="4" type="ORF">GAP48_19675</name>
    <name evidence="1" type="ORF">GAQ70_10470</name>
    <name evidence="2" type="ORF">GAQ72_10365</name>
    <name evidence="3" type="ORF">GAQ75_00060</name>
</gene>
<dbReference type="Proteomes" id="UP000441711">
    <property type="component" value="Unassembled WGS sequence"/>
</dbReference>
<dbReference type="InterPro" id="IPR041055">
    <property type="entry name" value="Kinase-PolyVal"/>
</dbReference>
<name>A0A6I0JNZ4_BACUN</name>
<dbReference type="EMBL" id="WCUQ01000001">
    <property type="protein sequence ID" value="KAB4128715.1"/>
    <property type="molecule type" value="Genomic_DNA"/>
</dbReference>
<dbReference type="Pfam" id="PF18762">
    <property type="entry name" value="Kinase-PolyVal"/>
    <property type="match status" value="1"/>
</dbReference>
<dbReference type="AlphaFoldDB" id="A0A6I0JNZ4"/>
<evidence type="ECO:0000313" key="8">
    <source>
        <dbReference type="Proteomes" id="UP000487989"/>
    </source>
</evidence>
<evidence type="ECO:0000313" key="7">
    <source>
        <dbReference type="Proteomes" id="UP000441711"/>
    </source>
</evidence>
<evidence type="ECO:0000313" key="1">
    <source>
        <dbReference type="EMBL" id="KAB4109591.1"/>
    </source>
</evidence>
<evidence type="ECO:0000313" key="3">
    <source>
        <dbReference type="EMBL" id="KAB4128715.1"/>
    </source>
</evidence>
<proteinExistence type="predicted"/>
<organism evidence="1 7">
    <name type="scientific">Bacteroides uniformis</name>
    <dbReference type="NCBI Taxonomy" id="820"/>
    <lineage>
        <taxon>Bacteria</taxon>
        <taxon>Pseudomonadati</taxon>
        <taxon>Bacteroidota</taxon>
        <taxon>Bacteroidia</taxon>
        <taxon>Bacteroidales</taxon>
        <taxon>Bacteroidaceae</taxon>
        <taxon>Bacteroides</taxon>
    </lineage>
</organism>
<protein>
    <submittedName>
        <fullName evidence="1">Uncharacterized protein</fullName>
    </submittedName>
</protein>
<dbReference type="Proteomes" id="UP000438773">
    <property type="component" value="Unassembled WGS sequence"/>
</dbReference>
<dbReference type="EMBL" id="WCUR01000030">
    <property type="protein sequence ID" value="KAB4116439.1"/>
    <property type="molecule type" value="Genomic_DNA"/>
</dbReference>
<dbReference type="EMBL" id="WCTJ01000044">
    <property type="protein sequence ID" value="KAB4247758.1"/>
    <property type="molecule type" value="Genomic_DNA"/>
</dbReference>
<comment type="caution">
    <text evidence="1">The sequence shown here is derived from an EMBL/GenBank/DDBJ whole genome shotgun (WGS) entry which is preliminary data.</text>
</comment>
<dbReference type="Proteomes" id="UP000487989">
    <property type="component" value="Unassembled WGS sequence"/>
</dbReference>